<evidence type="ECO:0000256" key="5">
    <source>
        <dbReference type="ARBA" id="ARBA00023033"/>
    </source>
</evidence>
<dbReference type="PRINTS" id="PR00385">
    <property type="entry name" value="P450"/>
</dbReference>
<comment type="cofactor">
    <cofactor evidence="6">
        <name>heme</name>
        <dbReference type="ChEBI" id="CHEBI:30413"/>
    </cofactor>
</comment>
<comment type="similarity">
    <text evidence="1">Belongs to the cytochrome P450 family.</text>
</comment>
<feature type="region of interest" description="Disordered" evidence="7">
    <location>
        <begin position="112"/>
        <end position="131"/>
    </location>
</feature>
<dbReference type="Pfam" id="PF00067">
    <property type="entry name" value="p450"/>
    <property type="match status" value="3"/>
</dbReference>
<evidence type="ECO:0000256" key="1">
    <source>
        <dbReference type="ARBA" id="ARBA00010617"/>
    </source>
</evidence>
<keyword evidence="9" id="KW-1185">Reference proteome</keyword>
<keyword evidence="5" id="KW-0503">Monooxygenase</keyword>
<sequence>MKAFLEPVIDERRRMKLAGDRLPDDALQWILEKAEAAGITSITDLANMQLLLTMAAIHTTTLTTTRILYDLVAHPETVADLREEIRTVLKDNNDVMTTKALFDMKLTDSVMRESQRSRGQNPEDNGALYTPSNLFEPQKFDPYRFYKLRTTDTPDPIGYKSREQYQFVSVTKESMSFGLGRHACPGRFFAANEIKLILARILLEYDIKMPDGIETPYSNCSVGVTNGTDPTKKILLPWTIGLVTLLLICHRMSKIGRRPKDYPPGPPTLPLIGNLHQVPREKVHLQFQKWAEEYGPVYSLILGTKVLVVLSSDQAIKDLLDKRSGIYSSRPDMYLGSMVGGGFRMLLMEYGETWRMLRRIVQNSLNIKAARTYVPYQDLENKAMLVGFLEQPALFMDHIRRYTNSLSTQMMFGFRTTSLDDPKLKRLYHGFEQFGKVLGAETAALVDLFPILRHLPDILLPLRRHAKELHKTECDLFVGHYTDTKRRLKEGKAKPCFCVDLVRAQEQEGFSDEMAAYVSGSLLEAGSDTTSATLFGFVQALLCFPEVVKLGQAELDSVCGNRLPDLNDLPNLPYIRGCMKESLRWMPTVPLGVNHAVIRDDEYMGYKIPKGAGVMWNVWAIGHDPKRHPDPQRFDPARWAHDSQTSAEAANNPDATKRDHFVFGAGRRLCQGMHIADRSLFLAISRLLWAFDFRRPVDETTGQEIVPDVDEVTEGLFMAPKPFKAHIVPRSEYKAQRVREEWGKMAERLDSELQWKDVPEGLIWRDYEPIGTQK</sequence>
<keyword evidence="2 6" id="KW-0479">Metal-binding</keyword>
<dbReference type="InterPro" id="IPR017972">
    <property type="entry name" value="Cyt_P450_CS"/>
</dbReference>
<dbReference type="PROSITE" id="PS00086">
    <property type="entry name" value="CYTOCHROME_P450"/>
    <property type="match status" value="1"/>
</dbReference>
<gene>
    <name evidence="8" type="ORF">DL764_001126</name>
</gene>
<comment type="caution">
    <text evidence="8">The sequence shown here is derived from an EMBL/GenBank/DDBJ whole genome shotgun (WGS) entry which is preliminary data.</text>
</comment>
<evidence type="ECO:0000256" key="3">
    <source>
        <dbReference type="ARBA" id="ARBA00023002"/>
    </source>
</evidence>
<evidence type="ECO:0008006" key="10">
    <source>
        <dbReference type="Google" id="ProtNLM"/>
    </source>
</evidence>
<feature type="binding site" description="axial binding residue" evidence="6">
    <location>
        <position position="670"/>
    </location>
    <ligand>
        <name>heme</name>
        <dbReference type="ChEBI" id="CHEBI:30413"/>
    </ligand>
    <ligandPart>
        <name>Fe</name>
        <dbReference type="ChEBI" id="CHEBI:18248"/>
    </ligandPart>
</feature>
<dbReference type="Proteomes" id="UP000293360">
    <property type="component" value="Unassembled WGS sequence"/>
</dbReference>
<keyword evidence="3" id="KW-0560">Oxidoreductase</keyword>
<organism evidence="8 9">
    <name type="scientific">Monosporascus ibericus</name>
    <dbReference type="NCBI Taxonomy" id="155417"/>
    <lineage>
        <taxon>Eukaryota</taxon>
        <taxon>Fungi</taxon>
        <taxon>Dikarya</taxon>
        <taxon>Ascomycota</taxon>
        <taxon>Pezizomycotina</taxon>
        <taxon>Sordariomycetes</taxon>
        <taxon>Xylariomycetidae</taxon>
        <taxon>Xylariales</taxon>
        <taxon>Xylariales incertae sedis</taxon>
        <taxon>Monosporascus</taxon>
    </lineage>
</organism>
<protein>
    <recommendedName>
        <fullName evidence="10">Cytochrome P450</fullName>
    </recommendedName>
</protein>
<dbReference type="GO" id="GO:0016705">
    <property type="term" value="F:oxidoreductase activity, acting on paired donors, with incorporation or reduction of molecular oxygen"/>
    <property type="evidence" value="ECO:0007669"/>
    <property type="project" value="InterPro"/>
</dbReference>
<dbReference type="InterPro" id="IPR050364">
    <property type="entry name" value="Cytochrome_P450_fung"/>
</dbReference>
<dbReference type="Gene3D" id="1.10.630.10">
    <property type="entry name" value="Cytochrome P450"/>
    <property type="match status" value="3"/>
</dbReference>
<dbReference type="EMBL" id="QJNU01000031">
    <property type="protein sequence ID" value="RYP09700.1"/>
    <property type="molecule type" value="Genomic_DNA"/>
</dbReference>
<name>A0A4Q4TVN8_9PEZI</name>
<dbReference type="GO" id="GO:0005506">
    <property type="term" value="F:iron ion binding"/>
    <property type="evidence" value="ECO:0007669"/>
    <property type="project" value="InterPro"/>
</dbReference>
<dbReference type="InterPro" id="IPR036396">
    <property type="entry name" value="Cyt_P450_sf"/>
</dbReference>
<dbReference type="PANTHER" id="PTHR46300:SF2">
    <property type="entry name" value="CYTOCHROME P450 MONOOXYGENASE ALNH-RELATED"/>
    <property type="match status" value="1"/>
</dbReference>
<accession>A0A4Q4TVN8</accession>
<evidence type="ECO:0000256" key="7">
    <source>
        <dbReference type="SAM" id="MobiDB-lite"/>
    </source>
</evidence>
<proteinExistence type="inferred from homology"/>
<dbReference type="GO" id="GO:0020037">
    <property type="term" value="F:heme binding"/>
    <property type="evidence" value="ECO:0007669"/>
    <property type="project" value="InterPro"/>
</dbReference>
<dbReference type="AlphaFoldDB" id="A0A4Q4TVN8"/>
<dbReference type="GO" id="GO:0004497">
    <property type="term" value="F:monooxygenase activity"/>
    <property type="evidence" value="ECO:0007669"/>
    <property type="project" value="UniProtKB-KW"/>
</dbReference>
<evidence type="ECO:0000256" key="2">
    <source>
        <dbReference type="ARBA" id="ARBA00022723"/>
    </source>
</evidence>
<dbReference type="CDD" id="cd11065">
    <property type="entry name" value="CYP64-like"/>
    <property type="match status" value="1"/>
</dbReference>
<dbReference type="OrthoDB" id="1055148at2759"/>
<dbReference type="PRINTS" id="PR00463">
    <property type="entry name" value="EP450I"/>
</dbReference>
<dbReference type="SUPFAM" id="SSF48264">
    <property type="entry name" value="Cytochrome P450"/>
    <property type="match status" value="2"/>
</dbReference>
<dbReference type="CDD" id="cd11041">
    <property type="entry name" value="CYP503A1-like"/>
    <property type="match status" value="1"/>
</dbReference>
<keyword evidence="6" id="KW-0349">Heme</keyword>
<feature type="region of interest" description="Disordered" evidence="7">
    <location>
        <begin position="630"/>
        <end position="654"/>
    </location>
</feature>
<feature type="compositionally biased region" description="Basic and acidic residues" evidence="7">
    <location>
        <begin position="630"/>
        <end position="641"/>
    </location>
</feature>
<dbReference type="STRING" id="155417.A0A4Q4TVN8"/>
<keyword evidence="4 6" id="KW-0408">Iron</keyword>
<dbReference type="InterPro" id="IPR001128">
    <property type="entry name" value="Cyt_P450"/>
</dbReference>
<reference evidence="8 9" key="1">
    <citation type="submission" date="2018-06" db="EMBL/GenBank/DDBJ databases">
        <title>Complete Genomes of Monosporascus.</title>
        <authorList>
            <person name="Robinson A.J."/>
            <person name="Natvig D.O."/>
        </authorList>
    </citation>
    <scope>NUCLEOTIDE SEQUENCE [LARGE SCALE GENOMIC DNA]</scope>
    <source>
        <strain evidence="8 9">CBS 110550</strain>
    </source>
</reference>
<evidence type="ECO:0000313" key="8">
    <source>
        <dbReference type="EMBL" id="RYP09700.1"/>
    </source>
</evidence>
<evidence type="ECO:0000256" key="4">
    <source>
        <dbReference type="ARBA" id="ARBA00023004"/>
    </source>
</evidence>
<dbReference type="InterPro" id="IPR002401">
    <property type="entry name" value="Cyt_P450_E_grp-I"/>
</dbReference>
<evidence type="ECO:0000313" key="9">
    <source>
        <dbReference type="Proteomes" id="UP000293360"/>
    </source>
</evidence>
<dbReference type="PANTHER" id="PTHR46300">
    <property type="entry name" value="P450, PUTATIVE (EUROFUNG)-RELATED-RELATED"/>
    <property type="match status" value="1"/>
</dbReference>
<evidence type="ECO:0000256" key="6">
    <source>
        <dbReference type="PIRSR" id="PIRSR602401-1"/>
    </source>
</evidence>